<dbReference type="EMBL" id="GGEC01001158">
    <property type="protein sequence ID" value="MBW81641.1"/>
    <property type="molecule type" value="Transcribed_RNA"/>
</dbReference>
<protein>
    <submittedName>
        <fullName evidence="1">Uncharacterized protein</fullName>
    </submittedName>
</protein>
<reference evidence="1" key="1">
    <citation type="submission" date="2018-02" db="EMBL/GenBank/DDBJ databases">
        <title>Rhizophora mucronata_Transcriptome.</title>
        <authorList>
            <person name="Meera S.P."/>
            <person name="Sreeshan A."/>
            <person name="Augustine A."/>
        </authorList>
    </citation>
    <scope>NUCLEOTIDE SEQUENCE</scope>
    <source>
        <tissue evidence="1">Leaf</tissue>
    </source>
</reference>
<dbReference type="AlphaFoldDB" id="A0A2P2IKC1"/>
<name>A0A2P2IKC1_RHIMU</name>
<accession>A0A2P2IKC1</accession>
<evidence type="ECO:0000313" key="1">
    <source>
        <dbReference type="EMBL" id="MBW81641.1"/>
    </source>
</evidence>
<sequence>MIRLLMEYRSITVGVCSMASSILVRALSYCPSLS</sequence>
<proteinExistence type="predicted"/>
<organism evidence="1">
    <name type="scientific">Rhizophora mucronata</name>
    <name type="common">Asiatic mangrove</name>
    <dbReference type="NCBI Taxonomy" id="61149"/>
    <lineage>
        <taxon>Eukaryota</taxon>
        <taxon>Viridiplantae</taxon>
        <taxon>Streptophyta</taxon>
        <taxon>Embryophyta</taxon>
        <taxon>Tracheophyta</taxon>
        <taxon>Spermatophyta</taxon>
        <taxon>Magnoliopsida</taxon>
        <taxon>eudicotyledons</taxon>
        <taxon>Gunneridae</taxon>
        <taxon>Pentapetalae</taxon>
        <taxon>rosids</taxon>
        <taxon>fabids</taxon>
        <taxon>Malpighiales</taxon>
        <taxon>Rhizophoraceae</taxon>
        <taxon>Rhizophora</taxon>
    </lineage>
</organism>